<dbReference type="InterPro" id="IPR036179">
    <property type="entry name" value="Ig-like_dom_sf"/>
</dbReference>
<organism evidence="4 5">
    <name type="scientific">Maylandia zebra</name>
    <name type="common">zebra mbuna</name>
    <dbReference type="NCBI Taxonomy" id="106582"/>
    <lineage>
        <taxon>Eukaryota</taxon>
        <taxon>Metazoa</taxon>
        <taxon>Chordata</taxon>
        <taxon>Craniata</taxon>
        <taxon>Vertebrata</taxon>
        <taxon>Euteleostomi</taxon>
        <taxon>Actinopterygii</taxon>
        <taxon>Neopterygii</taxon>
        <taxon>Teleostei</taxon>
        <taxon>Neoteleostei</taxon>
        <taxon>Acanthomorphata</taxon>
        <taxon>Ovalentaria</taxon>
        <taxon>Cichlomorphae</taxon>
        <taxon>Cichliformes</taxon>
        <taxon>Cichlidae</taxon>
        <taxon>African cichlids</taxon>
        <taxon>Pseudocrenilabrinae</taxon>
        <taxon>Haplochromini</taxon>
        <taxon>Maylandia</taxon>
        <taxon>Maylandia zebra complex</taxon>
    </lineage>
</organism>
<keyword evidence="1" id="KW-0732">Signal</keyword>
<dbReference type="GO" id="GO:0009897">
    <property type="term" value="C:external side of plasma membrane"/>
    <property type="evidence" value="ECO:0007669"/>
    <property type="project" value="TreeGrafter"/>
</dbReference>
<keyword evidence="2" id="KW-1015">Disulfide bond</keyword>
<evidence type="ECO:0000313" key="4">
    <source>
        <dbReference type="Ensembl" id="ENSMZEP00005031477.1"/>
    </source>
</evidence>
<dbReference type="GO" id="GO:0006955">
    <property type="term" value="P:immune response"/>
    <property type="evidence" value="ECO:0007669"/>
    <property type="project" value="TreeGrafter"/>
</dbReference>
<accession>A0A3P9DBI6</accession>
<keyword evidence="5" id="KW-1185">Reference proteome</keyword>
<dbReference type="GO" id="GO:0007166">
    <property type="term" value="P:cell surface receptor signaling pathway"/>
    <property type="evidence" value="ECO:0007669"/>
    <property type="project" value="TreeGrafter"/>
</dbReference>
<dbReference type="InterPro" id="IPR050488">
    <property type="entry name" value="Ig_Fc_receptor"/>
</dbReference>
<dbReference type="Gene3D" id="2.60.40.10">
    <property type="entry name" value="Immunoglobulins"/>
    <property type="match status" value="1"/>
</dbReference>
<sequence>MTLRLKLNVSRTALNLYFCKPAHDIFLTAPKPTVTLQPPWTQIYSSETATVRCEIQGGEGAQWTYQWRQDQSNIHEKSKEYRIIKATKSHSGGYSCIGRRGNFYTQWSDIISLSVSCKLIT</sequence>
<dbReference type="PANTHER" id="PTHR11481">
    <property type="entry name" value="IMMUNOGLOBULIN FC RECEPTOR"/>
    <property type="match status" value="1"/>
</dbReference>
<dbReference type="SUPFAM" id="SSF48726">
    <property type="entry name" value="Immunoglobulin"/>
    <property type="match status" value="1"/>
</dbReference>
<feature type="domain" description="Ig-like" evidence="3">
    <location>
        <begin position="32"/>
        <end position="116"/>
    </location>
</feature>
<evidence type="ECO:0000313" key="5">
    <source>
        <dbReference type="Proteomes" id="UP000265160"/>
    </source>
</evidence>
<protein>
    <recommendedName>
        <fullName evidence="3">Ig-like domain-containing protein</fullName>
    </recommendedName>
</protein>
<dbReference type="InterPro" id="IPR007110">
    <property type="entry name" value="Ig-like_dom"/>
</dbReference>
<dbReference type="PROSITE" id="PS50835">
    <property type="entry name" value="IG_LIKE"/>
    <property type="match status" value="1"/>
</dbReference>
<dbReference type="Proteomes" id="UP000265160">
    <property type="component" value="Unplaced"/>
</dbReference>
<dbReference type="SMART" id="SM00409">
    <property type="entry name" value="IG"/>
    <property type="match status" value="1"/>
</dbReference>
<dbReference type="InterPro" id="IPR013783">
    <property type="entry name" value="Ig-like_fold"/>
</dbReference>
<dbReference type="PANTHER" id="PTHR11481:SF64">
    <property type="entry name" value="FC RECEPTOR-LIKE PROTEIN 4"/>
    <property type="match status" value="1"/>
</dbReference>
<reference evidence="4" key="2">
    <citation type="submission" date="2025-09" db="UniProtKB">
        <authorList>
            <consortium name="Ensembl"/>
        </authorList>
    </citation>
    <scope>IDENTIFICATION</scope>
</reference>
<dbReference type="GeneTree" id="ENSGT01110000267284"/>
<evidence type="ECO:0000256" key="1">
    <source>
        <dbReference type="ARBA" id="ARBA00022729"/>
    </source>
</evidence>
<dbReference type="AlphaFoldDB" id="A0A3P9DBI6"/>
<evidence type="ECO:0000256" key="2">
    <source>
        <dbReference type="ARBA" id="ARBA00023157"/>
    </source>
</evidence>
<name>A0A3P9DBI6_9CICH</name>
<dbReference type="GO" id="GO:0004888">
    <property type="term" value="F:transmembrane signaling receptor activity"/>
    <property type="evidence" value="ECO:0007669"/>
    <property type="project" value="TreeGrafter"/>
</dbReference>
<evidence type="ECO:0000259" key="3">
    <source>
        <dbReference type="PROSITE" id="PS50835"/>
    </source>
</evidence>
<dbReference type="InterPro" id="IPR003599">
    <property type="entry name" value="Ig_sub"/>
</dbReference>
<proteinExistence type="predicted"/>
<dbReference type="Pfam" id="PF13927">
    <property type="entry name" value="Ig_3"/>
    <property type="match status" value="1"/>
</dbReference>
<reference evidence="4" key="1">
    <citation type="submission" date="2025-08" db="UniProtKB">
        <authorList>
            <consortium name="Ensembl"/>
        </authorList>
    </citation>
    <scope>IDENTIFICATION</scope>
</reference>
<dbReference type="Ensembl" id="ENSMZET00005032501.1">
    <property type="protein sequence ID" value="ENSMZEP00005031477.1"/>
    <property type="gene ID" value="ENSMZEG00005023469.1"/>
</dbReference>